<protein>
    <submittedName>
        <fullName evidence="1">Uncharacterized protein</fullName>
    </submittedName>
</protein>
<comment type="caution">
    <text evidence="1">The sequence shown here is derived from an EMBL/GenBank/DDBJ whole genome shotgun (WGS) entry which is preliminary data.</text>
</comment>
<evidence type="ECO:0000313" key="2">
    <source>
        <dbReference type="Proteomes" id="UP001374584"/>
    </source>
</evidence>
<proteinExistence type="predicted"/>
<accession>A0AAN9M6I2</accession>
<evidence type="ECO:0000313" key="1">
    <source>
        <dbReference type="EMBL" id="KAK7346163.1"/>
    </source>
</evidence>
<sequence length="68" mass="7957">MWRRIAISGEVLPVRWHYRPFIDRVLALAVQHARDQCNNATRKNRAGARARTHRGISVSPIRIFFFSL</sequence>
<organism evidence="1 2">
    <name type="scientific">Phaseolus coccineus</name>
    <name type="common">Scarlet runner bean</name>
    <name type="synonym">Phaseolus multiflorus</name>
    <dbReference type="NCBI Taxonomy" id="3886"/>
    <lineage>
        <taxon>Eukaryota</taxon>
        <taxon>Viridiplantae</taxon>
        <taxon>Streptophyta</taxon>
        <taxon>Embryophyta</taxon>
        <taxon>Tracheophyta</taxon>
        <taxon>Spermatophyta</taxon>
        <taxon>Magnoliopsida</taxon>
        <taxon>eudicotyledons</taxon>
        <taxon>Gunneridae</taxon>
        <taxon>Pentapetalae</taxon>
        <taxon>rosids</taxon>
        <taxon>fabids</taxon>
        <taxon>Fabales</taxon>
        <taxon>Fabaceae</taxon>
        <taxon>Papilionoideae</taxon>
        <taxon>50 kb inversion clade</taxon>
        <taxon>NPAAA clade</taxon>
        <taxon>indigoferoid/millettioid clade</taxon>
        <taxon>Phaseoleae</taxon>
        <taxon>Phaseolus</taxon>
    </lineage>
</organism>
<gene>
    <name evidence="1" type="ORF">VNO80_20678</name>
</gene>
<dbReference type="AlphaFoldDB" id="A0AAN9M6I2"/>
<name>A0AAN9M6I2_PHACN</name>
<dbReference type="EMBL" id="JAYMYR010000008">
    <property type="protein sequence ID" value="KAK7346163.1"/>
    <property type="molecule type" value="Genomic_DNA"/>
</dbReference>
<reference evidence="1 2" key="1">
    <citation type="submission" date="2024-01" db="EMBL/GenBank/DDBJ databases">
        <title>The genomes of 5 underutilized Papilionoideae crops provide insights into root nodulation and disease resistanc.</title>
        <authorList>
            <person name="Jiang F."/>
        </authorList>
    </citation>
    <scope>NUCLEOTIDE SEQUENCE [LARGE SCALE GENOMIC DNA]</scope>
    <source>
        <strain evidence="1">JINMINGXINNONG_FW02</strain>
        <tissue evidence="1">Leaves</tissue>
    </source>
</reference>
<dbReference type="Proteomes" id="UP001374584">
    <property type="component" value="Unassembled WGS sequence"/>
</dbReference>
<keyword evidence="2" id="KW-1185">Reference proteome</keyword>